<name>A0A1F6NKY9_9BACT</name>
<gene>
    <name evidence="2" type="ORF">A2261_00500</name>
</gene>
<organism evidence="2 3">
    <name type="scientific">Candidatus Magasanikbacteria bacterium RIFOXYA2_FULL_44_8</name>
    <dbReference type="NCBI Taxonomy" id="1798696"/>
    <lineage>
        <taxon>Bacteria</taxon>
        <taxon>Candidatus Magasanikiibacteriota</taxon>
    </lineage>
</organism>
<feature type="domain" description="NYN" evidence="1">
    <location>
        <begin position="31"/>
        <end position="222"/>
    </location>
</feature>
<dbReference type="GO" id="GO:0004540">
    <property type="term" value="F:RNA nuclease activity"/>
    <property type="evidence" value="ECO:0007669"/>
    <property type="project" value="InterPro"/>
</dbReference>
<comment type="caution">
    <text evidence="2">The sequence shown here is derived from an EMBL/GenBank/DDBJ whole genome shotgun (WGS) entry which is preliminary data.</text>
</comment>
<reference evidence="2 3" key="1">
    <citation type="journal article" date="2016" name="Nat. Commun.">
        <title>Thousands of microbial genomes shed light on interconnected biogeochemical processes in an aquifer system.</title>
        <authorList>
            <person name="Anantharaman K."/>
            <person name="Brown C.T."/>
            <person name="Hug L.A."/>
            <person name="Sharon I."/>
            <person name="Castelle C.J."/>
            <person name="Probst A.J."/>
            <person name="Thomas B.C."/>
            <person name="Singh A."/>
            <person name="Wilkins M.J."/>
            <person name="Karaoz U."/>
            <person name="Brodie E.L."/>
            <person name="Williams K.H."/>
            <person name="Hubbard S.S."/>
            <person name="Banfield J.F."/>
        </authorList>
    </citation>
    <scope>NUCLEOTIDE SEQUENCE [LARGE SCALE GENOMIC DNA]</scope>
</reference>
<protein>
    <recommendedName>
        <fullName evidence="1">NYN domain-containing protein</fullName>
    </recommendedName>
</protein>
<dbReference type="EMBL" id="MFQR01000008">
    <property type="protein sequence ID" value="OGH84666.1"/>
    <property type="molecule type" value="Genomic_DNA"/>
</dbReference>
<evidence type="ECO:0000259" key="1">
    <source>
        <dbReference type="Pfam" id="PF01936"/>
    </source>
</evidence>
<accession>A0A1F6NKY9</accession>
<dbReference type="InterPro" id="IPR021139">
    <property type="entry name" value="NYN"/>
</dbReference>
<dbReference type="Gene3D" id="3.40.50.1010">
    <property type="entry name" value="5'-nuclease"/>
    <property type="match status" value="1"/>
</dbReference>
<dbReference type="Proteomes" id="UP000177803">
    <property type="component" value="Unassembled WGS sequence"/>
</dbReference>
<dbReference type="InterPro" id="IPR047140">
    <property type="entry name" value="LabA"/>
</dbReference>
<proteinExistence type="predicted"/>
<evidence type="ECO:0000313" key="2">
    <source>
        <dbReference type="EMBL" id="OGH84666.1"/>
    </source>
</evidence>
<sequence length="246" mass="28288">MFKPKSERLDGLSKKFAQNIVALEQIFQSNVGVYIDYANVRPWATKLGWNIDLQRLKTFLSSFDNIKTVKFFDGILAGDAKSEKAGKEKLKIFKAGFISKPVKIMKKSIDFTSIKPNSPDLLEQFIRKCLLLKYNLETVEYLNKKFKEMNTGGMYYLEDRKCNFDVEIGTTMMLDFEHGTIDTFILWSGDSDFADVVTKLLSAGKKVVLFATVRKVSKELNDLQTKGLLIFDIQKIREFICWVNQI</sequence>
<dbReference type="PANTHER" id="PTHR35458:SF8">
    <property type="entry name" value="SLR0650 PROTEIN"/>
    <property type="match status" value="1"/>
</dbReference>
<dbReference type="AlphaFoldDB" id="A0A1F6NKY9"/>
<dbReference type="Pfam" id="PF01936">
    <property type="entry name" value="NYN"/>
    <property type="match status" value="1"/>
</dbReference>
<evidence type="ECO:0000313" key="3">
    <source>
        <dbReference type="Proteomes" id="UP000177803"/>
    </source>
</evidence>
<dbReference type="PANTHER" id="PTHR35458">
    <property type="entry name" value="SLR0755 PROTEIN"/>
    <property type="match status" value="1"/>
</dbReference>